<reference evidence="10" key="1">
    <citation type="submission" date="2023-06" db="EMBL/GenBank/DDBJ databases">
        <title>Genome-scale phylogeny and comparative genomics of the fungal order Sordariales.</title>
        <authorList>
            <consortium name="Lawrence Berkeley National Laboratory"/>
            <person name="Hensen N."/>
            <person name="Bonometti L."/>
            <person name="Westerberg I."/>
            <person name="Brannstrom I.O."/>
            <person name="Guillou S."/>
            <person name="Cros-Aarteil S."/>
            <person name="Calhoun S."/>
            <person name="Haridas S."/>
            <person name="Kuo A."/>
            <person name="Mondo S."/>
            <person name="Pangilinan J."/>
            <person name="Riley R."/>
            <person name="Labutti K."/>
            <person name="Andreopoulos B."/>
            <person name="Lipzen A."/>
            <person name="Chen C."/>
            <person name="Yanf M."/>
            <person name="Daum C."/>
            <person name="Ng V."/>
            <person name="Clum A."/>
            <person name="Steindorff A."/>
            <person name="Ohm R."/>
            <person name="Martin F."/>
            <person name="Silar P."/>
            <person name="Natvig D."/>
            <person name="Lalanne C."/>
            <person name="Gautier V."/>
            <person name="Ament-Velasquez S.L."/>
            <person name="Kruys A."/>
            <person name="Hutchinson M.I."/>
            <person name="Powell A.J."/>
            <person name="Barry K."/>
            <person name="Miller A.N."/>
            <person name="Grigoriev I.V."/>
            <person name="Debuchy R."/>
            <person name="Gladieux P."/>
            <person name="Thoren M.H."/>
            <person name="Johannesson H."/>
        </authorList>
    </citation>
    <scope>NUCLEOTIDE SEQUENCE</scope>
    <source>
        <strain evidence="10">8032-3</strain>
    </source>
</reference>
<evidence type="ECO:0000256" key="7">
    <source>
        <dbReference type="SAM" id="Phobius"/>
    </source>
</evidence>
<dbReference type="EMBL" id="MU839004">
    <property type="protein sequence ID" value="KAK1768926.1"/>
    <property type="molecule type" value="Genomic_DNA"/>
</dbReference>
<keyword evidence="5" id="KW-0479">Metal-binding</keyword>
<accession>A0AAJ0FHT3</accession>
<keyword evidence="5" id="KW-0862">Zinc</keyword>
<feature type="compositionally biased region" description="Acidic residues" evidence="6">
    <location>
        <begin position="804"/>
        <end position="813"/>
    </location>
</feature>
<proteinExistence type="predicted"/>
<evidence type="ECO:0000256" key="6">
    <source>
        <dbReference type="SAM" id="MobiDB-lite"/>
    </source>
</evidence>
<sequence>MRPPRIAILVLFFAASIFLFCRSVSSLRRSGPAVTPASPQKSQLRSFFSFTGAFTLFPPNAAISLTDDNSTFFPARPAAFGPPLPAKGLSGQLWIGSGFTDDNLQDGETEGELGCSDVPGWEDGKAGLALKTSEKAMPNAEPATADGKAKHTKRTAHSRNPVVDRAAASRARLQIHPDSPPLDDGTDDYLHQGFQQAKRIHLETSPGSESSHADIQSIQEAAEITGKVVLLSRGGCGFLEKVKWAQRRGAIAVIVGDNQKGGPLIQMFARGNVDNVSIPSIFTSRTTAHLLSSLVQPGSFIEDILDENGNPILKVQQSGKPRKGKKTKQLPTTTTAVPKSTAKPKSAKAAKSETDSSPRKEKSHTPKSSHQGSWFSRLFHWGRGSGSGSNQSRRPSSGRLDWIMLDDWSDEKDQVIRTSLDKAASRSQEEDTSISSRERSSGDDFQIGVEDWRDPDLVGSPSTQGGHGSPAANDMDSPADGQSRTGESGTSAKHAGKKTAHGSSKDANGPEGGINTPGSGEYVPEMTSDGSRSGTGRPEGSSGSQGGLISKIFGEDDEDDFTHDTEFRPPSTESPDQPPNGDDGDDLYHEGLWVTITPSSSASPFFDTLLVLVISPLITLTVVYALLILRAKIRRRRWRAPKSVVDRLPVRTYHTVAPSPIPSPRQPSPISSSPTTPLLQGSSRTRPRPRSRTTTGVPEPADSLLRVDSALELPRSLSRAEHEKPNISSEWKKYMGRQVECVVCLEEYIDGVSRVMSLPCGHEFHAECITPWLTTRRRTCPICKGDVVRSLARGSPSSPRYEPYQDDSEDDNEASGSGSNRPASLQERDSDIEQGILSPDLRRDRRPNNGDGWFHMLSNSLGSGAGSFRSGREDLEEDRDR</sequence>
<dbReference type="InterPro" id="IPR001841">
    <property type="entry name" value="Znf_RING"/>
</dbReference>
<feature type="domain" description="RING-type" evidence="9">
    <location>
        <begin position="741"/>
        <end position="784"/>
    </location>
</feature>
<dbReference type="InterPro" id="IPR003137">
    <property type="entry name" value="PA_domain"/>
</dbReference>
<feature type="transmembrane region" description="Helical" evidence="7">
    <location>
        <begin position="609"/>
        <end position="629"/>
    </location>
</feature>
<evidence type="ECO:0000256" key="1">
    <source>
        <dbReference type="ARBA" id="ARBA00004370"/>
    </source>
</evidence>
<dbReference type="Pfam" id="PF02225">
    <property type="entry name" value="PA"/>
    <property type="match status" value="1"/>
</dbReference>
<evidence type="ECO:0000256" key="3">
    <source>
        <dbReference type="ARBA" id="ARBA00022989"/>
    </source>
</evidence>
<keyword evidence="11" id="KW-1185">Reference proteome</keyword>
<dbReference type="SMART" id="SM00184">
    <property type="entry name" value="RING"/>
    <property type="match status" value="1"/>
</dbReference>
<comment type="subcellular location">
    <subcellularLocation>
        <location evidence="1">Membrane</location>
    </subcellularLocation>
</comment>
<dbReference type="PANTHER" id="PTHR22765">
    <property type="entry name" value="RING FINGER AND PROTEASE ASSOCIATED DOMAIN-CONTAINING"/>
    <property type="match status" value="1"/>
</dbReference>
<dbReference type="InterPro" id="IPR051826">
    <property type="entry name" value="E3_ubiquitin-ligase_domain"/>
</dbReference>
<evidence type="ECO:0000313" key="11">
    <source>
        <dbReference type="Proteomes" id="UP001244011"/>
    </source>
</evidence>
<comment type="caution">
    <text evidence="10">The sequence shown here is derived from an EMBL/GenBank/DDBJ whole genome shotgun (WGS) entry which is preliminary data.</text>
</comment>
<dbReference type="SUPFAM" id="SSF57850">
    <property type="entry name" value="RING/U-box"/>
    <property type="match status" value="1"/>
</dbReference>
<dbReference type="Proteomes" id="UP001244011">
    <property type="component" value="Unassembled WGS sequence"/>
</dbReference>
<dbReference type="GeneID" id="85307680"/>
<keyword evidence="5" id="KW-0863">Zinc-finger</keyword>
<dbReference type="PANTHER" id="PTHR22765:SF406">
    <property type="entry name" value="PA AND RING FINGER DOMAIN PROTEIN (AFU_ORTHOLOGUE AFUA_2G02470)"/>
    <property type="match status" value="1"/>
</dbReference>
<feature type="compositionally biased region" description="Basic and acidic residues" evidence="6">
    <location>
        <begin position="870"/>
        <end position="881"/>
    </location>
</feature>
<feature type="region of interest" description="Disordered" evidence="6">
    <location>
        <begin position="791"/>
        <end position="881"/>
    </location>
</feature>
<keyword evidence="2 7" id="KW-0812">Transmembrane</keyword>
<dbReference type="SUPFAM" id="SSF52025">
    <property type="entry name" value="PA domain"/>
    <property type="match status" value="1"/>
</dbReference>
<dbReference type="CDD" id="cd16454">
    <property type="entry name" value="RING-H2_PA-TM-RING"/>
    <property type="match status" value="1"/>
</dbReference>
<feature type="region of interest" description="Disordered" evidence="6">
    <location>
        <begin position="655"/>
        <end position="701"/>
    </location>
</feature>
<name>A0AAJ0FHT3_9PEZI</name>
<evidence type="ECO:0000256" key="8">
    <source>
        <dbReference type="SAM" id="SignalP"/>
    </source>
</evidence>
<dbReference type="Pfam" id="PF13639">
    <property type="entry name" value="zf-RING_2"/>
    <property type="match status" value="1"/>
</dbReference>
<keyword evidence="4 7" id="KW-0472">Membrane</keyword>
<gene>
    <name evidence="10" type="ORF">QBC33DRAFT_448878</name>
</gene>
<evidence type="ECO:0000256" key="5">
    <source>
        <dbReference type="PROSITE-ProRule" id="PRU00175"/>
    </source>
</evidence>
<dbReference type="InterPro" id="IPR046450">
    <property type="entry name" value="PA_dom_sf"/>
</dbReference>
<feature type="region of interest" description="Disordered" evidence="6">
    <location>
        <begin position="420"/>
        <end position="588"/>
    </location>
</feature>
<dbReference type="AlphaFoldDB" id="A0AAJ0FHT3"/>
<dbReference type="GO" id="GO:0016020">
    <property type="term" value="C:membrane"/>
    <property type="evidence" value="ECO:0007669"/>
    <property type="project" value="UniProtKB-SubCell"/>
</dbReference>
<feature type="compositionally biased region" description="Low complexity" evidence="6">
    <location>
        <begin position="668"/>
        <end position="684"/>
    </location>
</feature>
<feature type="region of interest" description="Disordered" evidence="6">
    <location>
        <begin position="134"/>
        <end position="158"/>
    </location>
</feature>
<feature type="compositionally biased region" description="Polar residues" evidence="6">
    <location>
        <begin position="814"/>
        <end position="823"/>
    </location>
</feature>
<protein>
    <submittedName>
        <fullName evidence="10">Pa domain-containing protein</fullName>
    </submittedName>
</protein>
<dbReference type="CDD" id="cd04813">
    <property type="entry name" value="PA_1"/>
    <property type="match status" value="1"/>
</dbReference>
<keyword evidence="3 7" id="KW-1133">Transmembrane helix</keyword>
<feature type="compositionally biased region" description="Basic and acidic residues" evidence="6">
    <location>
        <begin position="350"/>
        <end position="364"/>
    </location>
</feature>
<feature type="signal peptide" evidence="8">
    <location>
        <begin position="1"/>
        <end position="26"/>
    </location>
</feature>
<evidence type="ECO:0000259" key="9">
    <source>
        <dbReference type="PROSITE" id="PS50089"/>
    </source>
</evidence>
<dbReference type="PROSITE" id="PS50089">
    <property type="entry name" value="ZF_RING_2"/>
    <property type="match status" value="1"/>
</dbReference>
<keyword evidence="8" id="KW-0732">Signal</keyword>
<dbReference type="Gene3D" id="3.50.30.30">
    <property type="match status" value="1"/>
</dbReference>
<dbReference type="GO" id="GO:0006511">
    <property type="term" value="P:ubiquitin-dependent protein catabolic process"/>
    <property type="evidence" value="ECO:0007669"/>
    <property type="project" value="TreeGrafter"/>
</dbReference>
<organism evidence="10 11">
    <name type="scientific">Phialemonium atrogriseum</name>
    <dbReference type="NCBI Taxonomy" id="1093897"/>
    <lineage>
        <taxon>Eukaryota</taxon>
        <taxon>Fungi</taxon>
        <taxon>Dikarya</taxon>
        <taxon>Ascomycota</taxon>
        <taxon>Pezizomycotina</taxon>
        <taxon>Sordariomycetes</taxon>
        <taxon>Sordariomycetidae</taxon>
        <taxon>Cephalothecales</taxon>
        <taxon>Cephalothecaceae</taxon>
        <taxon>Phialemonium</taxon>
    </lineage>
</organism>
<evidence type="ECO:0000256" key="2">
    <source>
        <dbReference type="ARBA" id="ARBA00022692"/>
    </source>
</evidence>
<dbReference type="Gene3D" id="3.30.40.10">
    <property type="entry name" value="Zinc/RING finger domain, C3HC4 (zinc finger)"/>
    <property type="match status" value="1"/>
</dbReference>
<dbReference type="RefSeq" id="XP_060285139.1">
    <property type="nucleotide sequence ID" value="XM_060424493.1"/>
</dbReference>
<feature type="compositionally biased region" description="Low complexity" evidence="6">
    <location>
        <begin position="336"/>
        <end position="349"/>
    </location>
</feature>
<dbReference type="GO" id="GO:0008270">
    <property type="term" value="F:zinc ion binding"/>
    <property type="evidence" value="ECO:0007669"/>
    <property type="project" value="UniProtKB-KW"/>
</dbReference>
<feature type="chain" id="PRO_5042594320" evidence="8">
    <location>
        <begin position="27"/>
        <end position="881"/>
    </location>
</feature>
<evidence type="ECO:0000313" key="10">
    <source>
        <dbReference type="EMBL" id="KAK1768926.1"/>
    </source>
</evidence>
<dbReference type="InterPro" id="IPR013083">
    <property type="entry name" value="Znf_RING/FYVE/PHD"/>
</dbReference>
<feature type="compositionally biased region" description="Basic and acidic residues" evidence="6">
    <location>
        <begin position="420"/>
        <end position="429"/>
    </location>
</feature>
<evidence type="ECO:0000256" key="4">
    <source>
        <dbReference type="ARBA" id="ARBA00023136"/>
    </source>
</evidence>
<dbReference type="FunFam" id="3.30.40.10:FF:000364">
    <property type="entry name" value="Protease-associated PA domain protein"/>
    <property type="match status" value="1"/>
</dbReference>
<dbReference type="GO" id="GO:0061630">
    <property type="term" value="F:ubiquitin protein ligase activity"/>
    <property type="evidence" value="ECO:0007669"/>
    <property type="project" value="TreeGrafter"/>
</dbReference>
<feature type="region of interest" description="Disordered" evidence="6">
    <location>
        <begin position="313"/>
        <end position="374"/>
    </location>
</feature>
<feature type="compositionally biased region" description="Polar residues" evidence="6">
    <location>
        <begin position="480"/>
        <end position="491"/>
    </location>
</feature>
<dbReference type="GO" id="GO:0005737">
    <property type="term" value="C:cytoplasm"/>
    <property type="evidence" value="ECO:0007669"/>
    <property type="project" value="TreeGrafter"/>
</dbReference>